<reference evidence="2" key="1">
    <citation type="journal article" date="2019" name="Sci. Rep.">
        <title>Draft genome of Tanacetum cinerariifolium, the natural source of mosquito coil.</title>
        <authorList>
            <person name="Yamashiro T."/>
            <person name="Shiraishi A."/>
            <person name="Satake H."/>
            <person name="Nakayama K."/>
        </authorList>
    </citation>
    <scope>NUCLEOTIDE SEQUENCE</scope>
</reference>
<evidence type="ECO:0000313" key="2">
    <source>
        <dbReference type="EMBL" id="GEY41463.1"/>
    </source>
</evidence>
<dbReference type="PANTHER" id="PTHR33067">
    <property type="entry name" value="RNA-DIRECTED DNA POLYMERASE-RELATED"/>
    <property type="match status" value="1"/>
</dbReference>
<proteinExistence type="predicted"/>
<dbReference type="InterPro" id="IPR021109">
    <property type="entry name" value="Peptidase_aspartic_dom_sf"/>
</dbReference>
<keyword evidence="2" id="KW-0808">Transferase</keyword>
<protein>
    <submittedName>
        <fullName evidence="2">Reverse transcriptase domain-containing protein</fullName>
    </submittedName>
</protein>
<keyword evidence="2" id="KW-0695">RNA-directed DNA polymerase</keyword>
<feature type="compositionally biased region" description="Low complexity" evidence="1">
    <location>
        <begin position="192"/>
        <end position="203"/>
    </location>
</feature>
<keyword evidence="2" id="KW-0548">Nucleotidyltransferase</keyword>
<dbReference type="PANTHER" id="PTHR33067:SF9">
    <property type="entry name" value="RNA-DIRECTED DNA POLYMERASE"/>
    <property type="match status" value="1"/>
</dbReference>
<sequence length="732" mass="82000">MRTRSSSNRIVESSMILRRRNKRSQQHVTPTIVEILIVTMADNRTMKEMLQAPTEGYGEAIVVPDILAENFEIRTGLLSLIQANQFHGFESNNLHDHIRSFNRITSTLKFRNVSNDAIKLMLFPYSLEGGAKIWRHLEKHGKDSMKCLDNVPTMDIRSGNLLSKTPKDAFTIIENKSKVCYSRNKPDASKVSTTSSGSSSSTDDGIDKLTDTISNLVETFNKKMTTPTTVKAVEETCVTCGGAHPYYDCIATDSNTSIPNNQVQNGFSNEFVHYMKMNDDNMRIMRSQMNNMKTEFQSTLRNQNNKTDQNQNEIKKMFACLMNNPSGSGPLLSNTITNPRGDLKAITIQSGVSYDGPQIPPPFSSLPKVVERVPEVTKDTVQPSTKNIQTSVVQTQVPIDEPVVAPKPKPTIPYPFPDALLHMPKFALMFKGLLNNKEKLFDLATTLVNENCSTVFLKKLPEKLGNPGKFLIPCDFLELVECLALADLGVSINLMPLSIWEKLSLPELTPTRIILELVDRSTTQPAGITEDVFVKEGKTGRALINVYGKELTLRVNDEAITFKFGQTSKYSYNDAKSINQIDVIDVACEKYVQEVLEFSEIPKSGNPTPTSEPIIASSSPSFTPFEGNDFILEEIKTFIRTPDELPNLDDDYYDTKGDIIYLEKLLNEDPSLNLPLMKNEDLKQVDATMTKPSIEKPPELELKELPSHLEYAFLEGTDKLPVIISKELKDEE</sequence>
<accession>A0A699HNK5</accession>
<dbReference type="Gene3D" id="2.40.70.10">
    <property type="entry name" value="Acid Proteases"/>
    <property type="match status" value="1"/>
</dbReference>
<dbReference type="EMBL" id="BKCJ010176578">
    <property type="protein sequence ID" value="GEY41463.1"/>
    <property type="molecule type" value="Genomic_DNA"/>
</dbReference>
<name>A0A699HNK5_TANCI</name>
<organism evidence="2">
    <name type="scientific">Tanacetum cinerariifolium</name>
    <name type="common">Dalmatian daisy</name>
    <name type="synonym">Chrysanthemum cinerariifolium</name>
    <dbReference type="NCBI Taxonomy" id="118510"/>
    <lineage>
        <taxon>Eukaryota</taxon>
        <taxon>Viridiplantae</taxon>
        <taxon>Streptophyta</taxon>
        <taxon>Embryophyta</taxon>
        <taxon>Tracheophyta</taxon>
        <taxon>Spermatophyta</taxon>
        <taxon>Magnoliopsida</taxon>
        <taxon>eudicotyledons</taxon>
        <taxon>Gunneridae</taxon>
        <taxon>Pentapetalae</taxon>
        <taxon>asterids</taxon>
        <taxon>campanulids</taxon>
        <taxon>Asterales</taxon>
        <taxon>Asteraceae</taxon>
        <taxon>Asteroideae</taxon>
        <taxon>Anthemideae</taxon>
        <taxon>Anthemidinae</taxon>
        <taxon>Tanacetum</taxon>
    </lineage>
</organism>
<gene>
    <name evidence="2" type="ORF">Tci_413437</name>
</gene>
<comment type="caution">
    <text evidence="2">The sequence shown here is derived from an EMBL/GenBank/DDBJ whole genome shotgun (WGS) entry which is preliminary data.</text>
</comment>
<dbReference type="AlphaFoldDB" id="A0A699HNK5"/>
<dbReference type="GO" id="GO:0003964">
    <property type="term" value="F:RNA-directed DNA polymerase activity"/>
    <property type="evidence" value="ECO:0007669"/>
    <property type="project" value="UniProtKB-KW"/>
</dbReference>
<evidence type="ECO:0000256" key="1">
    <source>
        <dbReference type="SAM" id="MobiDB-lite"/>
    </source>
</evidence>
<feature type="region of interest" description="Disordered" evidence="1">
    <location>
        <begin position="184"/>
        <end position="207"/>
    </location>
</feature>